<organism evidence="9 10">
    <name type="scientific">Chimaeribacter coloradensis</name>
    <dbReference type="NCBI Taxonomy" id="2060068"/>
    <lineage>
        <taxon>Bacteria</taxon>
        <taxon>Pseudomonadati</taxon>
        <taxon>Pseudomonadota</taxon>
        <taxon>Gammaproteobacteria</taxon>
        <taxon>Enterobacterales</taxon>
        <taxon>Yersiniaceae</taxon>
        <taxon>Chimaeribacter</taxon>
    </lineage>
</organism>
<feature type="transmembrane region" description="Helical" evidence="7">
    <location>
        <begin position="297"/>
        <end position="317"/>
    </location>
</feature>
<comment type="subcellular location">
    <subcellularLocation>
        <location evidence="1">Cell membrane</location>
        <topology evidence="1">Multi-pass membrane protein</topology>
    </subcellularLocation>
</comment>
<evidence type="ECO:0000256" key="2">
    <source>
        <dbReference type="ARBA" id="ARBA00022448"/>
    </source>
</evidence>
<evidence type="ECO:0000256" key="6">
    <source>
        <dbReference type="ARBA" id="ARBA00023136"/>
    </source>
</evidence>
<dbReference type="PANTHER" id="PTHR42718:SF46">
    <property type="entry name" value="BLR6921 PROTEIN"/>
    <property type="match status" value="1"/>
</dbReference>
<keyword evidence="6 7" id="KW-0472">Membrane</keyword>
<feature type="transmembrane region" description="Helical" evidence="7">
    <location>
        <begin position="163"/>
        <end position="182"/>
    </location>
</feature>
<feature type="transmembrane region" description="Helical" evidence="7">
    <location>
        <begin position="49"/>
        <end position="69"/>
    </location>
</feature>
<dbReference type="GO" id="GO:0022857">
    <property type="term" value="F:transmembrane transporter activity"/>
    <property type="evidence" value="ECO:0007669"/>
    <property type="project" value="InterPro"/>
</dbReference>
<evidence type="ECO:0000256" key="1">
    <source>
        <dbReference type="ARBA" id="ARBA00004651"/>
    </source>
</evidence>
<sequence>MKRGAPDGPALPLLVAGAFFMENLDATVIVTALPQMAHAFGVQAVDLNIGVSAYILTLTVFIPASGWIANRFGARRVFTAALLLFTLSSLLCALSVNLMTFTAARMLQGFAGALMVPVGRLVVLRNTPKSGLIKAIATITWPGLVAPILGPAVGGFVTTYASWHWIFLLNLPLGVIGILFSLRLIPAEPGDNTVPFDVTGFMLSGLACFGLMFGLDLFNGVAERPWLPPLCIGVSLLLGALALYHARRTPYPLLDLWALRLKSYAVTIFGGSLFRIAIGAVPFLLPLLFQLGFGMNAFHAGLLVLAVFAGNLVMKPFTSAILYRFPFRTTLWVNGVLNALTIFACALITPETPLALIAALLFVSGLTRSMQFTALNTLAFSEVPQPRMGGANTLFNMSQQLGGGLGIALGALALRAGEWLAPGSGAVPSLAAFHFAFIMMGLLALLAVADTFTLGTTAGDSVRQKTLQEAAGARRKTPADSAK</sequence>
<reference evidence="9 10" key="1">
    <citation type="submission" date="2017-12" db="EMBL/GenBank/DDBJ databases">
        <title>Characterization of six clinical isolates of Enterochimera gen. nov., a novel genus of the Yersiniaciae family and the three species Enterochimera arupensis sp. nov., Enterochimera coloradensis sp. nov, and Enterochimera californica sp. nov.</title>
        <authorList>
            <person name="Rossi A."/>
            <person name="Fisher M."/>
        </authorList>
    </citation>
    <scope>NUCLEOTIDE SEQUENCE [LARGE SCALE GENOMIC DNA]</scope>
    <source>
        <strain evidence="10">2016-Iso4</strain>
    </source>
</reference>
<feature type="transmembrane region" description="Helical" evidence="7">
    <location>
        <begin position="106"/>
        <end position="123"/>
    </location>
</feature>
<protein>
    <submittedName>
        <fullName evidence="9">MFS transporter</fullName>
    </submittedName>
</protein>
<feature type="domain" description="Major facilitator superfamily (MFS) profile" evidence="8">
    <location>
        <begin position="11"/>
        <end position="459"/>
    </location>
</feature>
<dbReference type="Gene3D" id="1.20.1250.20">
    <property type="entry name" value="MFS general substrate transporter like domains"/>
    <property type="match status" value="1"/>
</dbReference>
<dbReference type="AlphaFoldDB" id="A0A2N5E162"/>
<name>A0A2N5E162_9GAMM</name>
<feature type="transmembrane region" description="Helical" evidence="7">
    <location>
        <begin position="433"/>
        <end position="455"/>
    </location>
</feature>
<feature type="transmembrane region" description="Helical" evidence="7">
    <location>
        <begin position="194"/>
        <end position="214"/>
    </location>
</feature>
<gene>
    <name evidence="9" type="ORF">CYR32_12750</name>
</gene>
<dbReference type="GO" id="GO:0005886">
    <property type="term" value="C:plasma membrane"/>
    <property type="evidence" value="ECO:0007669"/>
    <property type="project" value="UniProtKB-SubCell"/>
</dbReference>
<evidence type="ECO:0000313" key="10">
    <source>
        <dbReference type="Proteomes" id="UP000234503"/>
    </source>
</evidence>
<keyword evidence="5 7" id="KW-1133">Transmembrane helix</keyword>
<dbReference type="InterPro" id="IPR036259">
    <property type="entry name" value="MFS_trans_sf"/>
</dbReference>
<evidence type="ECO:0000259" key="8">
    <source>
        <dbReference type="PROSITE" id="PS50850"/>
    </source>
</evidence>
<dbReference type="Proteomes" id="UP000234503">
    <property type="component" value="Unassembled WGS sequence"/>
</dbReference>
<feature type="transmembrane region" description="Helical" evidence="7">
    <location>
        <begin position="264"/>
        <end position="285"/>
    </location>
</feature>
<feature type="transmembrane region" description="Helical" evidence="7">
    <location>
        <begin position="226"/>
        <end position="244"/>
    </location>
</feature>
<dbReference type="EMBL" id="PJZH01000012">
    <property type="protein sequence ID" value="PLR34076.1"/>
    <property type="molecule type" value="Genomic_DNA"/>
</dbReference>
<evidence type="ECO:0000256" key="5">
    <source>
        <dbReference type="ARBA" id="ARBA00022989"/>
    </source>
</evidence>
<keyword evidence="10" id="KW-1185">Reference proteome</keyword>
<dbReference type="OrthoDB" id="9812221at2"/>
<dbReference type="InterPro" id="IPR020846">
    <property type="entry name" value="MFS_dom"/>
</dbReference>
<dbReference type="Pfam" id="PF07690">
    <property type="entry name" value="MFS_1"/>
    <property type="match status" value="1"/>
</dbReference>
<evidence type="ECO:0000256" key="7">
    <source>
        <dbReference type="SAM" id="Phobius"/>
    </source>
</evidence>
<feature type="transmembrane region" description="Helical" evidence="7">
    <location>
        <begin position="81"/>
        <end position="100"/>
    </location>
</feature>
<feature type="transmembrane region" description="Helical" evidence="7">
    <location>
        <begin position="135"/>
        <end position="157"/>
    </location>
</feature>
<dbReference type="InterPro" id="IPR011701">
    <property type="entry name" value="MFS"/>
</dbReference>
<dbReference type="Gene3D" id="1.20.1720.10">
    <property type="entry name" value="Multidrug resistance protein D"/>
    <property type="match status" value="1"/>
</dbReference>
<keyword evidence="3" id="KW-1003">Cell membrane</keyword>
<keyword evidence="2" id="KW-0813">Transport</keyword>
<dbReference type="RefSeq" id="WP_101824914.1">
    <property type="nucleotide sequence ID" value="NZ_PJZH01000012.1"/>
</dbReference>
<dbReference type="SUPFAM" id="SSF103473">
    <property type="entry name" value="MFS general substrate transporter"/>
    <property type="match status" value="1"/>
</dbReference>
<evidence type="ECO:0000256" key="3">
    <source>
        <dbReference type="ARBA" id="ARBA00022475"/>
    </source>
</evidence>
<proteinExistence type="predicted"/>
<comment type="caution">
    <text evidence="9">The sequence shown here is derived from an EMBL/GenBank/DDBJ whole genome shotgun (WGS) entry which is preliminary data.</text>
</comment>
<dbReference type="PROSITE" id="PS50850">
    <property type="entry name" value="MFS"/>
    <property type="match status" value="1"/>
</dbReference>
<dbReference type="PANTHER" id="PTHR42718">
    <property type="entry name" value="MAJOR FACILITATOR SUPERFAMILY MULTIDRUG TRANSPORTER MFSC"/>
    <property type="match status" value="1"/>
</dbReference>
<evidence type="ECO:0000313" key="9">
    <source>
        <dbReference type="EMBL" id="PLR34076.1"/>
    </source>
</evidence>
<feature type="transmembrane region" description="Helical" evidence="7">
    <location>
        <begin position="329"/>
        <end position="349"/>
    </location>
</feature>
<evidence type="ECO:0000256" key="4">
    <source>
        <dbReference type="ARBA" id="ARBA00022692"/>
    </source>
</evidence>
<accession>A0A2N5E162</accession>
<keyword evidence="4 7" id="KW-0812">Transmembrane</keyword>